<keyword evidence="1" id="KW-0805">Transcription regulation</keyword>
<dbReference type="PRINTS" id="PR00598">
    <property type="entry name" value="HTHMARR"/>
</dbReference>
<dbReference type="Pfam" id="PF01047">
    <property type="entry name" value="MarR"/>
    <property type="match status" value="1"/>
</dbReference>
<feature type="domain" description="HTH marR-type" evidence="4">
    <location>
        <begin position="1"/>
        <end position="135"/>
    </location>
</feature>
<evidence type="ECO:0000259" key="4">
    <source>
        <dbReference type="PROSITE" id="PS50995"/>
    </source>
</evidence>
<dbReference type="InterPro" id="IPR023187">
    <property type="entry name" value="Tscrpt_reg_MarR-type_CS"/>
</dbReference>
<dbReference type="Gene3D" id="1.10.10.10">
    <property type="entry name" value="Winged helix-like DNA-binding domain superfamily/Winged helix DNA-binding domain"/>
    <property type="match status" value="1"/>
</dbReference>
<accession>A0ABX9KF76</accession>
<dbReference type="InterPro" id="IPR036388">
    <property type="entry name" value="WH-like_DNA-bd_sf"/>
</dbReference>
<dbReference type="PANTHER" id="PTHR42756">
    <property type="entry name" value="TRANSCRIPTIONAL REGULATOR, MARR"/>
    <property type="match status" value="1"/>
</dbReference>
<evidence type="ECO:0000256" key="2">
    <source>
        <dbReference type="ARBA" id="ARBA00023125"/>
    </source>
</evidence>
<organism evidence="5 6">
    <name type="scientific">Psychrilyobacter piezotolerans</name>
    <dbReference type="NCBI Taxonomy" id="2293438"/>
    <lineage>
        <taxon>Bacteria</taxon>
        <taxon>Fusobacteriati</taxon>
        <taxon>Fusobacteriota</taxon>
        <taxon>Fusobacteriia</taxon>
        <taxon>Fusobacteriales</taxon>
        <taxon>Fusobacteriaceae</taxon>
        <taxon>Psychrilyobacter</taxon>
    </lineage>
</organism>
<dbReference type="PANTHER" id="PTHR42756:SF1">
    <property type="entry name" value="TRANSCRIPTIONAL REPRESSOR OF EMRAB OPERON"/>
    <property type="match status" value="1"/>
</dbReference>
<dbReference type="SUPFAM" id="SSF46785">
    <property type="entry name" value="Winged helix' DNA-binding domain"/>
    <property type="match status" value="1"/>
</dbReference>
<dbReference type="SMART" id="SM00347">
    <property type="entry name" value="HTH_MARR"/>
    <property type="match status" value="1"/>
</dbReference>
<name>A0ABX9KF76_9FUSO</name>
<dbReference type="InterPro" id="IPR036390">
    <property type="entry name" value="WH_DNA-bd_sf"/>
</dbReference>
<reference evidence="5 6" key="1">
    <citation type="submission" date="2018-08" db="EMBL/GenBank/DDBJ databases">
        <title>Draft genome sequence of Psychrilyobacter sp. strain SD5 isolated from Black Sea water.</title>
        <authorList>
            <person name="Yadav S."/>
            <person name="Villanueva L."/>
            <person name="Damste J.S.S."/>
        </authorList>
    </citation>
    <scope>NUCLEOTIDE SEQUENCE [LARGE SCALE GENOMIC DNA]</scope>
    <source>
        <strain evidence="5 6">SD5</strain>
    </source>
</reference>
<evidence type="ECO:0000256" key="1">
    <source>
        <dbReference type="ARBA" id="ARBA00023015"/>
    </source>
</evidence>
<protein>
    <submittedName>
        <fullName evidence="5">MarR family transcriptional regulator</fullName>
    </submittedName>
</protein>
<gene>
    <name evidence="5" type="ORF">DYH56_11910</name>
</gene>
<keyword evidence="2" id="KW-0238">DNA-binding</keyword>
<dbReference type="EMBL" id="QUAJ01000023">
    <property type="protein sequence ID" value="REI40147.1"/>
    <property type="molecule type" value="Genomic_DNA"/>
</dbReference>
<dbReference type="PROSITE" id="PS50995">
    <property type="entry name" value="HTH_MARR_2"/>
    <property type="match status" value="1"/>
</dbReference>
<evidence type="ECO:0000256" key="3">
    <source>
        <dbReference type="ARBA" id="ARBA00023163"/>
    </source>
</evidence>
<keyword evidence="6" id="KW-1185">Reference proteome</keyword>
<dbReference type="PROSITE" id="PS01117">
    <property type="entry name" value="HTH_MARR_1"/>
    <property type="match status" value="1"/>
</dbReference>
<proteinExistence type="predicted"/>
<dbReference type="InterPro" id="IPR000835">
    <property type="entry name" value="HTH_MarR-typ"/>
</dbReference>
<evidence type="ECO:0000313" key="5">
    <source>
        <dbReference type="EMBL" id="REI40147.1"/>
    </source>
</evidence>
<evidence type="ECO:0000313" key="6">
    <source>
        <dbReference type="Proteomes" id="UP000263486"/>
    </source>
</evidence>
<dbReference type="RefSeq" id="WP_114643095.1">
    <property type="nucleotide sequence ID" value="NZ_JAACIO010000023.1"/>
</dbReference>
<dbReference type="Proteomes" id="UP000263486">
    <property type="component" value="Unassembled WGS sequence"/>
</dbReference>
<comment type="caution">
    <text evidence="5">The sequence shown here is derived from an EMBL/GenBank/DDBJ whole genome shotgun (WGS) entry which is preliminary data.</text>
</comment>
<keyword evidence="3" id="KW-0804">Transcription</keyword>
<sequence length="138" mass="16068">MDLLVALGIIRERINKELQKKLKQNSIDISCGHIWLLSVVYSNNGRSEIKELVKQLEKKKSTVTEMINTLEKNGYLVKYQSKEDKRVYYVETTDRAEEMKDHILTIVENIKKKMFLSFSDGDKDILGELMMKIIGDLK</sequence>